<keyword evidence="5" id="KW-0808">Transferase</keyword>
<dbReference type="GO" id="GO:0000160">
    <property type="term" value="P:phosphorelay signal transduction system"/>
    <property type="evidence" value="ECO:0007669"/>
    <property type="project" value="UniProtKB-KW"/>
</dbReference>
<dbReference type="PANTHER" id="PTHR45436">
    <property type="entry name" value="SENSOR HISTIDINE KINASE YKOH"/>
    <property type="match status" value="1"/>
</dbReference>
<accession>A0ABD0AFM0</accession>
<keyword evidence="7 14" id="KW-0418">Kinase</keyword>
<dbReference type="Gene3D" id="1.10.287.130">
    <property type="match status" value="1"/>
</dbReference>
<keyword evidence="8 11" id="KW-1133">Transmembrane helix</keyword>
<evidence type="ECO:0000256" key="9">
    <source>
        <dbReference type="ARBA" id="ARBA00023012"/>
    </source>
</evidence>
<dbReference type="SMART" id="SM00388">
    <property type="entry name" value="HisKA"/>
    <property type="match status" value="1"/>
</dbReference>
<organism evidence="14 15">
    <name type="scientific">Lactobacillus delbrueckii</name>
    <dbReference type="NCBI Taxonomy" id="1584"/>
    <lineage>
        <taxon>Bacteria</taxon>
        <taxon>Bacillati</taxon>
        <taxon>Bacillota</taxon>
        <taxon>Bacilli</taxon>
        <taxon>Lactobacillales</taxon>
        <taxon>Lactobacillaceae</taxon>
        <taxon>Lactobacillus</taxon>
    </lineage>
</organism>
<dbReference type="InterPro" id="IPR003594">
    <property type="entry name" value="HATPase_dom"/>
</dbReference>
<evidence type="ECO:0000256" key="3">
    <source>
        <dbReference type="ARBA" id="ARBA00012438"/>
    </source>
</evidence>
<dbReference type="Pfam" id="PF02518">
    <property type="entry name" value="HATPase_c"/>
    <property type="match status" value="1"/>
</dbReference>
<dbReference type="FunFam" id="1.10.287.130:FF:000001">
    <property type="entry name" value="Two-component sensor histidine kinase"/>
    <property type="match status" value="1"/>
</dbReference>
<dbReference type="RefSeq" id="WP_236153357.1">
    <property type="nucleotide sequence ID" value="NZ_BNHQ01000017.1"/>
</dbReference>
<keyword evidence="9" id="KW-0902">Two-component regulatory system</keyword>
<dbReference type="InterPro" id="IPR003660">
    <property type="entry name" value="HAMP_dom"/>
</dbReference>
<feature type="transmembrane region" description="Helical" evidence="11">
    <location>
        <begin position="149"/>
        <end position="171"/>
    </location>
</feature>
<dbReference type="Proteomes" id="UP001054884">
    <property type="component" value="Unassembled WGS sequence"/>
</dbReference>
<comment type="caution">
    <text evidence="14">The sequence shown here is derived from an EMBL/GenBank/DDBJ whole genome shotgun (WGS) entry which is preliminary data.</text>
</comment>
<protein>
    <recommendedName>
        <fullName evidence="3">histidine kinase</fullName>
        <ecNumber evidence="3">2.7.13.3</ecNumber>
    </recommendedName>
</protein>
<dbReference type="GO" id="GO:0016020">
    <property type="term" value="C:membrane"/>
    <property type="evidence" value="ECO:0007669"/>
    <property type="project" value="UniProtKB-SubCell"/>
</dbReference>
<dbReference type="SMART" id="SM00387">
    <property type="entry name" value="HATPase_c"/>
    <property type="match status" value="1"/>
</dbReference>
<dbReference type="CDD" id="cd00082">
    <property type="entry name" value="HisKA"/>
    <property type="match status" value="1"/>
</dbReference>
<evidence type="ECO:0000256" key="4">
    <source>
        <dbReference type="ARBA" id="ARBA00022553"/>
    </source>
</evidence>
<dbReference type="SUPFAM" id="SSF47384">
    <property type="entry name" value="Homodimeric domain of signal transducing histidine kinase"/>
    <property type="match status" value="1"/>
</dbReference>
<dbReference type="InterPro" id="IPR003661">
    <property type="entry name" value="HisK_dim/P_dom"/>
</dbReference>
<evidence type="ECO:0000259" key="13">
    <source>
        <dbReference type="PROSITE" id="PS50885"/>
    </source>
</evidence>
<dbReference type="Pfam" id="PF00512">
    <property type="entry name" value="HisKA"/>
    <property type="match status" value="1"/>
</dbReference>
<evidence type="ECO:0000256" key="6">
    <source>
        <dbReference type="ARBA" id="ARBA00022692"/>
    </source>
</evidence>
<dbReference type="InterPro" id="IPR005467">
    <property type="entry name" value="His_kinase_dom"/>
</dbReference>
<dbReference type="AlphaFoldDB" id="A0ABD0AFM0"/>
<dbReference type="CDD" id="cd00075">
    <property type="entry name" value="HATPase"/>
    <property type="match status" value="1"/>
</dbReference>
<dbReference type="InterPro" id="IPR036890">
    <property type="entry name" value="HATPase_C_sf"/>
</dbReference>
<evidence type="ECO:0000256" key="2">
    <source>
        <dbReference type="ARBA" id="ARBA00004370"/>
    </source>
</evidence>
<feature type="domain" description="Histidine kinase" evidence="12">
    <location>
        <begin position="233"/>
        <end position="440"/>
    </location>
</feature>
<evidence type="ECO:0000259" key="12">
    <source>
        <dbReference type="PROSITE" id="PS50109"/>
    </source>
</evidence>
<comment type="subcellular location">
    <subcellularLocation>
        <location evidence="2">Membrane</location>
    </subcellularLocation>
</comment>
<name>A0ABD0AFM0_9LACO</name>
<dbReference type="EMBL" id="BNHY01000018">
    <property type="protein sequence ID" value="GHN33851.1"/>
    <property type="molecule type" value="Genomic_DNA"/>
</dbReference>
<dbReference type="Gene3D" id="3.30.565.10">
    <property type="entry name" value="Histidine kinase-like ATPase, C-terminal domain"/>
    <property type="match status" value="1"/>
</dbReference>
<evidence type="ECO:0000256" key="1">
    <source>
        <dbReference type="ARBA" id="ARBA00000085"/>
    </source>
</evidence>
<evidence type="ECO:0000313" key="15">
    <source>
        <dbReference type="Proteomes" id="UP001054884"/>
    </source>
</evidence>
<keyword evidence="6 11" id="KW-0812">Transmembrane</keyword>
<feature type="transmembrane region" description="Helical" evidence="11">
    <location>
        <begin position="12"/>
        <end position="33"/>
    </location>
</feature>
<evidence type="ECO:0000256" key="7">
    <source>
        <dbReference type="ARBA" id="ARBA00022777"/>
    </source>
</evidence>
<sequence length="440" mass="48939">MKNSNSAILLRNLLALTTILTFLFGLLTMLAVVQQELANSSANTRTIVRRLKGAVIDDDQDWKNWQVNNGLSSSQTYVHVENRRSDAKRKNYYSASAQQLTKALQTLPVFSGIYYKGDALYAYASGHSRGIYYQVWVDLHQQKQVVKNVLLTILIVWVIILAISVLFAVFLSDKLTQPLLVLNLAAKRAANSGRGQLPVPEKPTEITDLAISFNELLDQLYDQNEQEKSFVNNAAHELRTPIAAIRSNAQLIKRRGEAHPEVIPEAVAFIDDESRHMQKMVDELLILARTDHRQLEKTAFNLKETLQSALRSAQLAQPVQLDCPDDLVLTSDRDCLLEIVLNLLTNAGKYSPASSLVLVKAEEKEGRVTISVADQGPGISAKDKEHVFDYFYRSDEVRGQIQGTGLGLAIARKMADLLGGTLTLADKQPQGSIFSLTIKK</sequence>
<evidence type="ECO:0000256" key="5">
    <source>
        <dbReference type="ARBA" id="ARBA00022679"/>
    </source>
</evidence>
<dbReference type="PRINTS" id="PR00344">
    <property type="entry name" value="BCTRLSENSOR"/>
</dbReference>
<dbReference type="GO" id="GO:0004673">
    <property type="term" value="F:protein histidine kinase activity"/>
    <property type="evidence" value="ECO:0007669"/>
    <property type="project" value="UniProtKB-EC"/>
</dbReference>
<comment type="catalytic activity">
    <reaction evidence="1">
        <text>ATP + protein L-histidine = ADP + protein N-phospho-L-histidine.</text>
        <dbReference type="EC" id="2.7.13.3"/>
    </reaction>
</comment>
<reference evidence="14 15" key="1">
    <citation type="journal article" date="2022" name="J. Dairy Sci.">
        <title>Genetic diversity of Lactobacillus delbrueckii isolated from raw milk in Hokkaido, Japan.</title>
        <authorList>
            <person name="Tsuchihashi H."/>
            <person name="Ichikawa A."/>
            <person name="Takeda M."/>
            <person name="Koizumi A."/>
            <person name="Mizoguchi C."/>
            <person name="Ishida T."/>
            <person name="Kimura K."/>
        </authorList>
    </citation>
    <scope>NUCLEOTIDE SEQUENCE [LARGE SCALE GENOMIC DNA]</scope>
    <source>
        <strain evidence="14 15">ME-791</strain>
    </source>
</reference>
<dbReference type="EC" id="2.7.13.3" evidence="3"/>
<evidence type="ECO:0000256" key="11">
    <source>
        <dbReference type="SAM" id="Phobius"/>
    </source>
</evidence>
<dbReference type="InterPro" id="IPR004358">
    <property type="entry name" value="Sig_transdc_His_kin-like_C"/>
</dbReference>
<dbReference type="Gene3D" id="6.10.340.10">
    <property type="match status" value="1"/>
</dbReference>
<dbReference type="PROSITE" id="PS50885">
    <property type="entry name" value="HAMP"/>
    <property type="match status" value="1"/>
</dbReference>
<evidence type="ECO:0000313" key="14">
    <source>
        <dbReference type="EMBL" id="GHN33851.1"/>
    </source>
</evidence>
<dbReference type="PROSITE" id="PS50109">
    <property type="entry name" value="HIS_KIN"/>
    <property type="match status" value="1"/>
</dbReference>
<dbReference type="InterPro" id="IPR050428">
    <property type="entry name" value="TCS_sensor_his_kinase"/>
</dbReference>
<keyword evidence="4" id="KW-0597">Phosphoprotein</keyword>
<dbReference type="PANTHER" id="PTHR45436:SF5">
    <property type="entry name" value="SENSOR HISTIDINE KINASE TRCS"/>
    <property type="match status" value="1"/>
</dbReference>
<keyword evidence="10 11" id="KW-0472">Membrane</keyword>
<evidence type="ECO:0000256" key="8">
    <source>
        <dbReference type="ARBA" id="ARBA00022989"/>
    </source>
</evidence>
<dbReference type="InterPro" id="IPR036097">
    <property type="entry name" value="HisK_dim/P_sf"/>
</dbReference>
<gene>
    <name evidence="14" type="ORF">ME791_10030</name>
</gene>
<feature type="domain" description="HAMP" evidence="13">
    <location>
        <begin position="173"/>
        <end position="225"/>
    </location>
</feature>
<proteinExistence type="predicted"/>
<evidence type="ECO:0000256" key="10">
    <source>
        <dbReference type="ARBA" id="ARBA00023136"/>
    </source>
</evidence>
<dbReference type="SUPFAM" id="SSF55874">
    <property type="entry name" value="ATPase domain of HSP90 chaperone/DNA topoisomerase II/histidine kinase"/>
    <property type="match status" value="1"/>
</dbReference>